<gene>
    <name evidence="3" type="ORF">H9888_01355</name>
</gene>
<accession>A0A9D1QCT2</accession>
<keyword evidence="2" id="KW-0472">Membrane</keyword>
<reference evidence="3" key="2">
    <citation type="submission" date="2021-04" db="EMBL/GenBank/DDBJ databases">
        <authorList>
            <person name="Gilroy R."/>
        </authorList>
    </citation>
    <scope>NUCLEOTIDE SEQUENCE</scope>
    <source>
        <strain evidence="3">ChiBcec15-1070</strain>
    </source>
</reference>
<evidence type="ECO:0000256" key="1">
    <source>
        <dbReference type="SAM" id="MobiDB-lite"/>
    </source>
</evidence>
<dbReference type="Proteomes" id="UP000823926">
    <property type="component" value="Unassembled WGS sequence"/>
</dbReference>
<protein>
    <submittedName>
        <fullName evidence="3">DUF4834 family protein</fullName>
    </submittedName>
</protein>
<feature type="region of interest" description="Disordered" evidence="1">
    <location>
        <begin position="63"/>
        <end position="82"/>
    </location>
</feature>
<keyword evidence="2" id="KW-1133">Transmembrane helix</keyword>
<evidence type="ECO:0000256" key="2">
    <source>
        <dbReference type="SAM" id="Phobius"/>
    </source>
</evidence>
<reference evidence="3" key="1">
    <citation type="journal article" date="2021" name="PeerJ">
        <title>Extensive microbial diversity within the chicken gut microbiome revealed by metagenomics and culture.</title>
        <authorList>
            <person name="Gilroy R."/>
            <person name="Ravi A."/>
            <person name="Getino M."/>
            <person name="Pursley I."/>
            <person name="Horton D.L."/>
            <person name="Alikhan N.F."/>
            <person name="Baker D."/>
            <person name="Gharbi K."/>
            <person name="Hall N."/>
            <person name="Watson M."/>
            <person name="Adriaenssens E.M."/>
            <person name="Foster-Nyarko E."/>
            <person name="Jarju S."/>
            <person name="Secka A."/>
            <person name="Antonio M."/>
            <person name="Oren A."/>
            <person name="Chaudhuri R.R."/>
            <person name="La Ragione R."/>
            <person name="Hildebrand F."/>
            <person name="Pallen M.J."/>
        </authorList>
    </citation>
    <scope>NUCLEOTIDE SEQUENCE</scope>
    <source>
        <strain evidence="3">ChiBcec15-1070</strain>
    </source>
</reference>
<comment type="caution">
    <text evidence="3">The sequence shown here is derived from an EMBL/GenBank/DDBJ whole genome shotgun (WGS) entry which is preliminary data.</text>
</comment>
<sequence>MEAFFTFLLFTFVGLWLLGVIGRWLLRGWIARKQREFQQQFGGDPASEDNRRGGFRGFYSPFGNTAHQRKRGKEGEVTVTQNTRRSQYEVGKGVGEYVEFEEVEQTSTMRQE</sequence>
<proteinExistence type="predicted"/>
<organism evidence="3 4">
    <name type="scientific">Candidatus Rikenella faecigallinarum</name>
    <dbReference type="NCBI Taxonomy" id="2838745"/>
    <lineage>
        <taxon>Bacteria</taxon>
        <taxon>Pseudomonadati</taxon>
        <taxon>Bacteroidota</taxon>
        <taxon>Bacteroidia</taxon>
        <taxon>Bacteroidales</taxon>
        <taxon>Rikenellaceae</taxon>
        <taxon>Rikenella</taxon>
    </lineage>
</organism>
<keyword evidence="2" id="KW-0812">Transmembrane</keyword>
<feature type="transmembrane region" description="Helical" evidence="2">
    <location>
        <begin position="6"/>
        <end position="26"/>
    </location>
</feature>
<dbReference type="EMBL" id="DXHL01000006">
    <property type="protein sequence ID" value="HIW10123.1"/>
    <property type="molecule type" value="Genomic_DNA"/>
</dbReference>
<dbReference type="AlphaFoldDB" id="A0A9D1QCT2"/>
<evidence type="ECO:0000313" key="3">
    <source>
        <dbReference type="EMBL" id="HIW10123.1"/>
    </source>
</evidence>
<evidence type="ECO:0000313" key="4">
    <source>
        <dbReference type="Proteomes" id="UP000823926"/>
    </source>
</evidence>
<name>A0A9D1QCT2_9BACT</name>